<name>A0AAP0EZM8_9MAGN</name>
<organism evidence="2 3">
    <name type="scientific">Stephania cephalantha</name>
    <dbReference type="NCBI Taxonomy" id="152367"/>
    <lineage>
        <taxon>Eukaryota</taxon>
        <taxon>Viridiplantae</taxon>
        <taxon>Streptophyta</taxon>
        <taxon>Embryophyta</taxon>
        <taxon>Tracheophyta</taxon>
        <taxon>Spermatophyta</taxon>
        <taxon>Magnoliopsida</taxon>
        <taxon>Ranunculales</taxon>
        <taxon>Menispermaceae</taxon>
        <taxon>Menispermoideae</taxon>
        <taxon>Cissampelideae</taxon>
        <taxon>Stephania</taxon>
    </lineage>
</organism>
<keyword evidence="3" id="KW-1185">Reference proteome</keyword>
<dbReference type="Gene3D" id="1.25.40.10">
    <property type="entry name" value="Tetratricopeptide repeat domain"/>
    <property type="match status" value="2"/>
</dbReference>
<evidence type="ECO:0008006" key="4">
    <source>
        <dbReference type="Google" id="ProtNLM"/>
    </source>
</evidence>
<accession>A0AAP0EZM8</accession>
<dbReference type="NCBIfam" id="TIGR00756">
    <property type="entry name" value="PPR"/>
    <property type="match status" value="1"/>
</dbReference>
<dbReference type="EMBL" id="JBBNAG010000010">
    <property type="protein sequence ID" value="KAK9099678.1"/>
    <property type="molecule type" value="Genomic_DNA"/>
</dbReference>
<dbReference type="InterPro" id="IPR002885">
    <property type="entry name" value="PPR_rpt"/>
</dbReference>
<sequence>MEVASIFAAPSSSQFKFRALCSRQNSDSSASRSLAREFLYMKQIMWHQKGLASGGGKDVYANLALEIRKFGRERLPHVAQQLWVEMNSEGFVPCYETLSALMLCYAENGVFSYAQALWDEIINSSYVPNIEVVSELMEAYGKMGHFDEVYRILREVTLRDFKLCPRVYSHAISCFGKGGQLELMENTLKEMVSNGFPVDSATGNAFLLYYSEFGSLSEMEAAYGRFKRSGFSIEEEGIRAVTSAYIKEGKFYRLGEFLRGVGLGRKNVGNLLWNFLLLSYAANFKMKSMQREFLSMLEAGFSPDLTTFNIRALAFSRMALFWDLHVSLKHMKHERVIPDLVTYGCVVDAFLDRKVGRNLDFALTRMNVDDSPLVSTDQLVFDVLGKGDFHSSSEAFLECNRQQKWTYRKLISVYLKKKYRCNQIFWNY</sequence>
<evidence type="ECO:0000313" key="3">
    <source>
        <dbReference type="Proteomes" id="UP001419268"/>
    </source>
</evidence>
<gene>
    <name evidence="2" type="ORF">Scep_023108</name>
</gene>
<dbReference type="PANTHER" id="PTHR47493:SF1">
    <property type="entry name" value="OS08G0520200 PROTEIN"/>
    <property type="match status" value="1"/>
</dbReference>
<comment type="caution">
    <text evidence="2">The sequence shown here is derived from an EMBL/GenBank/DDBJ whole genome shotgun (WGS) entry which is preliminary data.</text>
</comment>
<proteinExistence type="predicted"/>
<keyword evidence="1" id="KW-0677">Repeat</keyword>
<protein>
    <recommendedName>
        <fullName evidence="4">Pentatricopeptide repeat-containing protein</fullName>
    </recommendedName>
</protein>
<reference evidence="2 3" key="1">
    <citation type="submission" date="2024-01" db="EMBL/GenBank/DDBJ databases">
        <title>Genome assemblies of Stephania.</title>
        <authorList>
            <person name="Yang L."/>
        </authorList>
    </citation>
    <scope>NUCLEOTIDE SEQUENCE [LARGE SCALE GENOMIC DNA]</scope>
    <source>
        <strain evidence="2">JXDWG</strain>
        <tissue evidence="2">Leaf</tissue>
    </source>
</reference>
<dbReference type="AlphaFoldDB" id="A0AAP0EZM8"/>
<evidence type="ECO:0000256" key="1">
    <source>
        <dbReference type="ARBA" id="ARBA00022737"/>
    </source>
</evidence>
<dbReference type="InterPro" id="IPR011990">
    <property type="entry name" value="TPR-like_helical_dom_sf"/>
</dbReference>
<evidence type="ECO:0000313" key="2">
    <source>
        <dbReference type="EMBL" id="KAK9099678.1"/>
    </source>
</evidence>
<dbReference type="PANTHER" id="PTHR47493">
    <property type="entry name" value="OS08G0520200 PROTEIN"/>
    <property type="match status" value="1"/>
</dbReference>
<dbReference type="Pfam" id="PF01535">
    <property type="entry name" value="PPR"/>
    <property type="match status" value="2"/>
</dbReference>
<dbReference type="Proteomes" id="UP001419268">
    <property type="component" value="Unassembled WGS sequence"/>
</dbReference>